<dbReference type="EC" id="2.7.4.22" evidence="3"/>
<dbReference type="PANTHER" id="PTHR42833:SF4">
    <property type="entry name" value="URIDYLATE KINASE PUMPKIN, CHLOROPLASTIC"/>
    <property type="match status" value="1"/>
</dbReference>
<evidence type="ECO:0000256" key="1">
    <source>
        <dbReference type="ARBA" id="ARBA00004791"/>
    </source>
</evidence>
<dbReference type="Proteomes" id="UP000325155">
    <property type="component" value="Chromosome"/>
</dbReference>
<comment type="pathway">
    <text evidence="1">Pyrimidine metabolism; CTP biosynthesis via de novo pathway; UDP from UMP (UMPK route): step 1/1.</text>
</comment>
<evidence type="ECO:0000313" key="11">
    <source>
        <dbReference type="EMBL" id="QEK38200.1"/>
    </source>
</evidence>
<sequence>MNYNNFGLIKISGAYFQDKEEELMNFLNKNRDKKLVFMVGGGNITRGRYVESKDRLLKDRMGILSTLINGVSLGEKMLSLSLNPYICAPICNEDVINPYNPMKIKELMQKNTHKIIVCGGLGWSGNISTDTAMVVRGLELSCSWVCKISEIGGVFEEDPNINPEAKLLNYLDYDQALKYDAYDKSAALIAKENNLPLVFAKLDNLSKMISDLENGKFNSINSTIIKNLI</sequence>
<keyword evidence="5" id="KW-0547">Nucleotide-binding</keyword>
<keyword evidence="6" id="KW-0418">Kinase</keyword>
<evidence type="ECO:0000256" key="2">
    <source>
        <dbReference type="ARBA" id="ARBA00007614"/>
    </source>
</evidence>
<accession>A0A5C0UES0</accession>
<dbReference type="GO" id="GO:0033862">
    <property type="term" value="F:UMP kinase activity"/>
    <property type="evidence" value="ECO:0007669"/>
    <property type="project" value="UniProtKB-EC"/>
</dbReference>
<dbReference type="KEGG" id="cip:FZC35_02375"/>
<keyword evidence="12" id="KW-1185">Reference proteome</keyword>
<dbReference type="GO" id="GO:0006225">
    <property type="term" value="P:UDP biosynthetic process"/>
    <property type="evidence" value="ECO:0007669"/>
    <property type="project" value="TreeGrafter"/>
</dbReference>
<dbReference type="InterPro" id="IPR001048">
    <property type="entry name" value="Asp/Glu/Uridylate_kinase"/>
</dbReference>
<dbReference type="AlphaFoldDB" id="A0A5C0UES0"/>
<gene>
    <name evidence="11" type="ORF">FZC35_02375</name>
</gene>
<reference evidence="11 12" key="1">
    <citation type="submission" date="2019-08" db="EMBL/GenBank/DDBJ databases">
        <title>Highly reduced genomes of protist endosymbionts show evolutionary convergence.</title>
        <authorList>
            <person name="George E."/>
            <person name="Husnik F."/>
            <person name="Tashyreva D."/>
            <person name="Prokopchuk G."/>
            <person name="Horak A."/>
            <person name="Kwong W.K."/>
            <person name="Lukes J."/>
            <person name="Keeling P.J."/>
        </authorList>
    </citation>
    <scope>NUCLEOTIDE SEQUENCE [LARGE SCALE GENOMIC DNA]</scope>
    <source>
        <strain evidence="11">1605</strain>
    </source>
</reference>
<dbReference type="GO" id="GO:0005524">
    <property type="term" value="F:ATP binding"/>
    <property type="evidence" value="ECO:0007669"/>
    <property type="project" value="UniProtKB-KW"/>
</dbReference>
<comment type="similarity">
    <text evidence="2">Belongs to the UMP kinase family.</text>
</comment>
<evidence type="ECO:0000259" key="10">
    <source>
        <dbReference type="Pfam" id="PF00696"/>
    </source>
</evidence>
<evidence type="ECO:0000256" key="9">
    <source>
        <dbReference type="ARBA" id="ARBA00032092"/>
    </source>
</evidence>
<evidence type="ECO:0000313" key="12">
    <source>
        <dbReference type="Proteomes" id="UP000325155"/>
    </source>
</evidence>
<dbReference type="OrthoDB" id="9807458at2"/>
<evidence type="ECO:0000256" key="6">
    <source>
        <dbReference type="ARBA" id="ARBA00022777"/>
    </source>
</evidence>
<evidence type="ECO:0000256" key="8">
    <source>
        <dbReference type="ARBA" id="ARBA00022975"/>
    </source>
</evidence>
<protein>
    <recommendedName>
        <fullName evidence="3">UMP kinase</fullName>
        <ecNumber evidence="3">2.7.4.22</ecNumber>
    </recommendedName>
    <alternativeName>
        <fullName evidence="9">Uridine monophosphate kinase</fullName>
    </alternativeName>
</protein>
<dbReference type="PANTHER" id="PTHR42833">
    <property type="entry name" value="URIDYLATE KINASE"/>
    <property type="match status" value="1"/>
</dbReference>
<dbReference type="InterPro" id="IPR036393">
    <property type="entry name" value="AceGlu_kinase-like_sf"/>
</dbReference>
<keyword evidence="7" id="KW-0067">ATP-binding</keyword>
<keyword evidence="8" id="KW-0665">Pyrimidine biosynthesis</keyword>
<dbReference type="Gene3D" id="3.40.1160.10">
    <property type="entry name" value="Acetylglutamate kinase-like"/>
    <property type="match status" value="1"/>
</dbReference>
<evidence type="ECO:0000256" key="7">
    <source>
        <dbReference type="ARBA" id="ARBA00022840"/>
    </source>
</evidence>
<dbReference type="EMBL" id="CP043315">
    <property type="protein sequence ID" value="QEK38200.1"/>
    <property type="molecule type" value="Genomic_DNA"/>
</dbReference>
<evidence type="ECO:0000256" key="3">
    <source>
        <dbReference type="ARBA" id="ARBA00012899"/>
    </source>
</evidence>
<dbReference type="SUPFAM" id="SSF53633">
    <property type="entry name" value="Carbamate kinase-like"/>
    <property type="match status" value="1"/>
</dbReference>
<name>A0A5C0UES0_9PROT</name>
<proteinExistence type="inferred from homology"/>
<dbReference type="RefSeq" id="WP_148981047.1">
    <property type="nucleotide sequence ID" value="NZ_CP043315.1"/>
</dbReference>
<keyword evidence="4" id="KW-0808">Transferase</keyword>
<dbReference type="Pfam" id="PF00696">
    <property type="entry name" value="AA_kinase"/>
    <property type="match status" value="1"/>
</dbReference>
<feature type="domain" description="Aspartate/glutamate/uridylate kinase" evidence="10">
    <location>
        <begin position="9"/>
        <end position="199"/>
    </location>
</feature>
<evidence type="ECO:0000256" key="4">
    <source>
        <dbReference type="ARBA" id="ARBA00022679"/>
    </source>
</evidence>
<organism evidence="11 12">
    <name type="scientific">Candidatus Cytomitobacter indipagum</name>
    <dbReference type="NCBI Taxonomy" id="2601575"/>
    <lineage>
        <taxon>Bacteria</taxon>
        <taxon>Pseudomonadati</taxon>
        <taxon>Pseudomonadota</taxon>
        <taxon>Alphaproteobacteria</taxon>
        <taxon>Holosporales</taxon>
        <taxon>Holosporaceae</taxon>
        <taxon>Candidatus Cytomitobacter</taxon>
    </lineage>
</organism>
<evidence type="ECO:0000256" key="5">
    <source>
        <dbReference type="ARBA" id="ARBA00022741"/>
    </source>
</evidence>